<dbReference type="SUPFAM" id="SSF51430">
    <property type="entry name" value="NAD(P)-linked oxidoreductase"/>
    <property type="match status" value="1"/>
</dbReference>
<protein>
    <submittedName>
        <fullName evidence="2">Aldo/keto reductase family protein</fullName>
    </submittedName>
</protein>
<dbReference type="EMBL" id="QKYU01000001">
    <property type="protein sequence ID" value="PZW50867.1"/>
    <property type="molecule type" value="Genomic_DNA"/>
</dbReference>
<dbReference type="Proteomes" id="UP000249688">
    <property type="component" value="Unassembled WGS sequence"/>
</dbReference>
<keyword evidence="3" id="KW-1185">Reference proteome</keyword>
<keyword evidence="1" id="KW-0560">Oxidoreductase</keyword>
<name>A0A2W7JEH6_9PROT</name>
<evidence type="ECO:0000313" key="2">
    <source>
        <dbReference type="EMBL" id="PZW50867.1"/>
    </source>
</evidence>
<evidence type="ECO:0000313" key="3">
    <source>
        <dbReference type="Proteomes" id="UP000249688"/>
    </source>
</evidence>
<comment type="caution">
    <text evidence="2">The sequence shown here is derived from an EMBL/GenBank/DDBJ whole genome shotgun (WGS) entry which is preliminary data.</text>
</comment>
<dbReference type="PANTHER" id="PTHR43364:SF4">
    <property type="entry name" value="NAD(P)-LINKED OXIDOREDUCTASE SUPERFAMILY PROTEIN"/>
    <property type="match status" value="1"/>
</dbReference>
<gene>
    <name evidence="2" type="ORF">C8P66_10180</name>
</gene>
<reference evidence="2 3" key="1">
    <citation type="submission" date="2018-06" db="EMBL/GenBank/DDBJ databases">
        <title>Genomic Encyclopedia of Archaeal and Bacterial Type Strains, Phase II (KMG-II): from individual species to whole genera.</title>
        <authorList>
            <person name="Goeker M."/>
        </authorList>
    </citation>
    <scope>NUCLEOTIDE SEQUENCE [LARGE SCALE GENOMIC DNA]</scope>
    <source>
        <strain evidence="2 3">DSM 24525</strain>
    </source>
</reference>
<proteinExistence type="predicted"/>
<evidence type="ECO:0000256" key="1">
    <source>
        <dbReference type="ARBA" id="ARBA00023002"/>
    </source>
</evidence>
<dbReference type="GO" id="GO:0005829">
    <property type="term" value="C:cytosol"/>
    <property type="evidence" value="ECO:0007669"/>
    <property type="project" value="TreeGrafter"/>
</dbReference>
<sequence length="90" mass="9586">MKYTNLGASGLTVSRVCLGGNSWGSAGRRAWSAFDAEGSAPFFKRALDHGINFFDTADVVCLMLLLRSGAPDTSKITDARKVMIDDGKNG</sequence>
<dbReference type="AlphaFoldDB" id="A0A2W7JEH6"/>
<dbReference type="Gene3D" id="3.20.20.100">
    <property type="entry name" value="NADP-dependent oxidoreductase domain"/>
    <property type="match status" value="1"/>
</dbReference>
<organism evidence="2 3">
    <name type="scientific">Humitalea rosea</name>
    <dbReference type="NCBI Taxonomy" id="990373"/>
    <lineage>
        <taxon>Bacteria</taxon>
        <taxon>Pseudomonadati</taxon>
        <taxon>Pseudomonadota</taxon>
        <taxon>Alphaproteobacteria</taxon>
        <taxon>Acetobacterales</taxon>
        <taxon>Roseomonadaceae</taxon>
        <taxon>Humitalea</taxon>
    </lineage>
</organism>
<dbReference type="InterPro" id="IPR036812">
    <property type="entry name" value="NAD(P)_OxRdtase_dom_sf"/>
</dbReference>
<accession>A0A2W7JEH6</accession>
<dbReference type="PANTHER" id="PTHR43364">
    <property type="entry name" value="NADH-SPECIFIC METHYLGLYOXAL REDUCTASE-RELATED"/>
    <property type="match status" value="1"/>
</dbReference>
<dbReference type="InterPro" id="IPR050523">
    <property type="entry name" value="AKR_Detox_Biosynth"/>
</dbReference>
<dbReference type="GO" id="GO:0016491">
    <property type="term" value="F:oxidoreductase activity"/>
    <property type="evidence" value="ECO:0007669"/>
    <property type="project" value="UniProtKB-KW"/>
</dbReference>
<dbReference type="RefSeq" id="WP_211313987.1">
    <property type="nucleotide sequence ID" value="NZ_QKYU01000001.1"/>
</dbReference>